<name>A0A2I0AWW2_9ASPA</name>
<proteinExistence type="predicted"/>
<dbReference type="InterPro" id="IPR035979">
    <property type="entry name" value="RBD_domain_sf"/>
</dbReference>
<feature type="domain" description="RRM" evidence="4">
    <location>
        <begin position="387"/>
        <end position="467"/>
    </location>
</feature>
<feature type="domain" description="RRM" evidence="4">
    <location>
        <begin position="290"/>
        <end position="374"/>
    </location>
</feature>
<evidence type="ECO:0000313" key="5">
    <source>
        <dbReference type="EMBL" id="PKA60030.1"/>
    </source>
</evidence>
<dbReference type="AlphaFoldDB" id="A0A2I0AWW2"/>
<evidence type="ECO:0000256" key="2">
    <source>
        <dbReference type="PROSITE-ProRule" id="PRU00176"/>
    </source>
</evidence>
<dbReference type="InterPro" id="IPR000504">
    <property type="entry name" value="RRM_dom"/>
</dbReference>
<dbReference type="SUPFAM" id="SSF54928">
    <property type="entry name" value="RNA-binding domain, RBD"/>
    <property type="match status" value="2"/>
</dbReference>
<dbReference type="PANTHER" id="PTHR21245">
    <property type="entry name" value="HETEROGENEOUS NUCLEAR RIBONUCLEOPROTEIN"/>
    <property type="match status" value="1"/>
</dbReference>
<dbReference type="GO" id="GO:0003723">
    <property type="term" value="F:RNA binding"/>
    <property type="evidence" value="ECO:0007669"/>
    <property type="project" value="UniProtKB-UniRule"/>
</dbReference>
<dbReference type="InterPro" id="IPR012677">
    <property type="entry name" value="Nucleotide-bd_a/b_plait_sf"/>
</dbReference>
<dbReference type="PROSITE" id="PS50102">
    <property type="entry name" value="RRM"/>
    <property type="match status" value="3"/>
</dbReference>
<feature type="compositionally biased region" description="Basic residues" evidence="3">
    <location>
        <begin position="1"/>
        <end position="11"/>
    </location>
</feature>
<dbReference type="EMBL" id="KZ451942">
    <property type="protein sequence ID" value="PKA60030.1"/>
    <property type="molecule type" value="Genomic_DNA"/>
</dbReference>
<feature type="compositionally biased region" description="Polar residues" evidence="3">
    <location>
        <begin position="519"/>
        <end position="531"/>
    </location>
</feature>
<gene>
    <name evidence="5" type="primary">PAB5</name>
    <name evidence="5" type="ORF">AXF42_Ash009714</name>
</gene>
<feature type="region of interest" description="Disordered" evidence="3">
    <location>
        <begin position="1"/>
        <end position="45"/>
    </location>
</feature>
<dbReference type="CDD" id="cd00590">
    <property type="entry name" value="RRM_SF"/>
    <property type="match status" value="2"/>
</dbReference>
<dbReference type="Pfam" id="PF00076">
    <property type="entry name" value="RRM_1"/>
    <property type="match status" value="3"/>
</dbReference>
<protein>
    <submittedName>
        <fullName evidence="5">Polyadenylate-binding protein 5</fullName>
    </submittedName>
</protein>
<feature type="region of interest" description="Disordered" evidence="3">
    <location>
        <begin position="472"/>
        <end position="600"/>
    </location>
</feature>
<evidence type="ECO:0000256" key="3">
    <source>
        <dbReference type="SAM" id="MobiDB-lite"/>
    </source>
</evidence>
<dbReference type="Proteomes" id="UP000236161">
    <property type="component" value="Unassembled WGS sequence"/>
</dbReference>
<dbReference type="Gene3D" id="3.30.70.330">
    <property type="match status" value="3"/>
</dbReference>
<feature type="region of interest" description="Disordered" evidence="3">
    <location>
        <begin position="75"/>
        <end position="99"/>
    </location>
</feature>
<keyword evidence="6" id="KW-1185">Reference proteome</keyword>
<keyword evidence="1 2" id="KW-0694">RNA-binding</keyword>
<feature type="domain" description="RRM" evidence="4">
    <location>
        <begin position="209"/>
        <end position="288"/>
    </location>
</feature>
<reference evidence="5 6" key="1">
    <citation type="journal article" date="2017" name="Nature">
        <title>The Apostasia genome and the evolution of orchids.</title>
        <authorList>
            <person name="Zhang G.Q."/>
            <person name="Liu K.W."/>
            <person name="Li Z."/>
            <person name="Lohaus R."/>
            <person name="Hsiao Y.Y."/>
            <person name="Niu S.C."/>
            <person name="Wang J.Y."/>
            <person name="Lin Y.C."/>
            <person name="Xu Q."/>
            <person name="Chen L.J."/>
            <person name="Yoshida K."/>
            <person name="Fujiwara S."/>
            <person name="Wang Z.W."/>
            <person name="Zhang Y.Q."/>
            <person name="Mitsuda N."/>
            <person name="Wang M."/>
            <person name="Liu G.H."/>
            <person name="Pecoraro L."/>
            <person name="Huang H.X."/>
            <person name="Xiao X.J."/>
            <person name="Lin M."/>
            <person name="Wu X.Y."/>
            <person name="Wu W.L."/>
            <person name="Chen Y.Y."/>
            <person name="Chang S.B."/>
            <person name="Sakamoto S."/>
            <person name="Ohme-Takagi M."/>
            <person name="Yagi M."/>
            <person name="Zeng S.J."/>
            <person name="Shen C.Y."/>
            <person name="Yeh C.M."/>
            <person name="Luo Y.B."/>
            <person name="Tsai W.C."/>
            <person name="Van de Peer Y."/>
            <person name="Liu Z.J."/>
        </authorList>
    </citation>
    <scope>NUCLEOTIDE SEQUENCE [LARGE SCALE GENOMIC DNA]</scope>
    <source>
        <strain evidence="6">cv. Shenzhen</strain>
        <tissue evidence="5">Stem</tissue>
    </source>
</reference>
<accession>A0A2I0AWW2</accession>
<evidence type="ECO:0000256" key="1">
    <source>
        <dbReference type="ARBA" id="ARBA00022884"/>
    </source>
</evidence>
<sequence>MPPRSAKKSAAKKPSLMAKKSTSPVVASPIHEGTTPSSEPHSIAEDIETSEVVATATSAFNNDFAAKEKITEEDVQEAGKELHSKEVDEVSAAKEPAVIGKEPDAEKVLVELEAQVQSQSECKEILEDQEAEVEVKQGSTLAEKMNADEGDFVQDVGGGGGGGDDVASDDDGGGGGGGGGDVDNQENGDNVHPIYMQDAIMEVKKRKETEIFVGGLDKGAVEDDLIKIFEVFGDIESVRIVRNSVTQKSKGFAFIRFASPEHAVNALDVLKFGTEVNGKHVRVLASQDKTTLYLGNICKSWIREQVFEKLKSLGVELLENLILHEDPANEGKNKGFAFLEFCTHSDAKDAIERLRKPDAVFGLDRTAKVAFVRTPLNPSEEMMLQVKTVYLEGIPLSWDEQKVRECCQVYGEIERIVLSQNFSSRKRKDFGFVEFSSRESALACVEGINNLQLGDGDAKVRADIAKPMNKRRLSEQGVRGSFNDKKDGEAVKEVSLSKKKRKSKSVGSEIKIEKKPNLKVTQKSEPSASQNKEFESKIAPLSTASIKSKKRGRKVIDTSSFNQHPSKNMRRNQNYGKSLGTAAPEHHLHPSDLAPHAGYLPASKKFNHPYKYDRRRSYNNDLSSGSNYARAIHGTQTSYQSYTRYANYQVSFTYGACILFLMV</sequence>
<feature type="region of interest" description="Disordered" evidence="3">
    <location>
        <begin position="144"/>
        <end position="190"/>
    </location>
</feature>
<dbReference type="OrthoDB" id="3800936at2759"/>
<feature type="compositionally biased region" description="Low complexity" evidence="3">
    <location>
        <begin position="12"/>
        <end position="21"/>
    </location>
</feature>
<organism evidence="5 6">
    <name type="scientific">Apostasia shenzhenica</name>
    <dbReference type="NCBI Taxonomy" id="1088818"/>
    <lineage>
        <taxon>Eukaryota</taxon>
        <taxon>Viridiplantae</taxon>
        <taxon>Streptophyta</taxon>
        <taxon>Embryophyta</taxon>
        <taxon>Tracheophyta</taxon>
        <taxon>Spermatophyta</taxon>
        <taxon>Magnoliopsida</taxon>
        <taxon>Liliopsida</taxon>
        <taxon>Asparagales</taxon>
        <taxon>Orchidaceae</taxon>
        <taxon>Apostasioideae</taxon>
        <taxon>Apostasia</taxon>
    </lineage>
</organism>
<dbReference type="STRING" id="1088818.A0A2I0AWW2"/>
<evidence type="ECO:0000259" key="4">
    <source>
        <dbReference type="PROSITE" id="PS50102"/>
    </source>
</evidence>
<feature type="compositionally biased region" description="Polar residues" evidence="3">
    <location>
        <begin position="557"/>
        <end position="576"/>
    </location>
</feature>
<evidence type="ECO:0000313" key="6">
    <source>
        <dbReference type="Proteomes" id="UP000236161"/>
    </source>
</evidence>
<dbReference type="SMART" id="SM00360">
    <property type="entry name" value="RRM"/>
    <property type="match status" value="3"/>
</dbReference>
<feature type="compositionally biased region" description="Basic and acidic residues" evidence="3">
    <location>
        <begin position="482"/>
        <end position="496"/>
    </location>
</feature>
<feature type="compositionally biased region" description="Basic and acidic residues" evidence="3">
    <location>
        <begin position="75"/>
        <end position="92"/>
    </location>
</feature>